<dbReference type="PANTHER" id="PTHR48079:SF6">
    <property type="entry name" value="NAD(P)-BINDING DOMAIN-CONTAINING PROTEIN-RELATED"/>
    <property type="match status" value="1"/>
</dbReference>
<reference evidence="2 3" key="1">
    <citation type="submission" date="2023-05" db="EMBL/GenBank/DDBJ databases">
        <title>Lithophilousrod everest ZFBP1038 complete genpme.</title>
        <authorList>
            <person name="Tian M."/>
        </authorList>
    </citation>
    <scope>NUCLEOTIDE SEQUENCE [LARGE SCALE GENOMIC DNA]</scope>
    <source>
        <strain evidence="2 3">ZFBP1038</strain>
    </source>
</reference>
<name>A0ABY8QX84_9MICO</name>
<keyword evidence="3" id="KW-1185">Reference proteome</keyword>
<evidence type="ECO:0000313" key="3">
    <source>
        <dbReference type="Proteomes" id="UP001209083"/>
    </source>
</evidence>
<sequence length="317" mass="33535">MRVIVAGATGTLGVPIVQHLIEAGHIVTGITRTREGADHLKALGATPIVADVMDRAGLLDTVKGNRAEAILHELTALKKAPAGHSAMAQTNALRVKGTTNLLDMAREVGATRFVTQSIVFGYGYYDHGTQVLTEESPFGRTDGTPFDAHLAAMVSTEQQAFQAEGIDGIALRYGLLYGEDAGTVVRMLRKRALPVARKGGRLAFVHHQDAAAATVAALEHGRGGQAYNIVDDTPVTFRELITGIAEDRHAPRPLVLPGWLLKLAAPYGGAVLGDVSMLVSNSKAQHELGWSPRYPSFQDGITAGQNVGGGPEGTREP</sequence>
<dbReference type="RefSeq" id="WP_349640465.1">
    <property type="nucleotide sequence ID" value="NZ_CP090958.1"/>
</dbReference>
<dbReference type="InterPro" id="IPR036291">
    <property type="entry name" value="NAD(P)-bd_dom_sf"/>
</dbReference>
<dbReference type="InterPro" id="IPR001509">
    <property type="entry name" value="Epimerase_deHydtase"/>
</dbReference>
<accession>A0ABY8QX84</accession>
<dbReference type="InterPro" id="IPR051783">
    <property type="entry name" value="NAD(P)-dependent_oxidoreduct"/>
</dbReference>
<organism evidence="2 3">
    <name type="scientific">Saxibacter everestensis</name>
    <dbReference type="NCBI Taxonomy" id="2909229"/>
    <lineage>
        <taxon>Bacteria</taxon>
        <taxon>Bacillati</taxon>
        <taxon>Actinomycetota</taxon>
        <taxon>Actinomycetes</taxon>
        <taxon>Micrococcales</taxon>
        <taxon>Brevibacteriaceae</taxon>
        <taxon>Saxibacter</taxon>
    </lineage>
</organism>
<evidence type="ECO:0000259" key="1">
    <source>
        <dbReference type="Pfam" id="PF01370"/>
    </source>
</evidence>
<proteinExistence type="predicted"/>
<evidence type="ECO:0000313" key="2">
    <source>
        <dbReference type="EMBL" id="WGW13642.1"/>
    </source>
</evidence>
<dbReference type="Proteomes" id="UP001209083">
    <property type="component" value="Chromosome"/>
</dbReference>
<dbReference type="SUPFAM" id="SSF51735">
    <property type="entry name" value="NAD(P)-binding Rossmann-fold domains"/>
    <property type="match status" value="1"/>
</dbReference>
<dbReference type="EMBL" id="CP090958">
    <property type="protein sequence ID" value="WGW13642.1"/>
    <property type="molecule type" value="Genomic_DNA"/>
</dbReference>
<protein>
    <submittedName>
        <fullName evidence="2">NAD(P)-dependent oxidoreductase</fullName>
    </submittedName>
</protein>
<feature type="domain" description="NAD-dependent epimerase/dehydratase" evidence="1">
    <location>
        <begin position="3"/>
        <end position="229"/>
    </location>
</feature>
<gene>
    <name evidence="2" type="ORF">LWF01_07755</name>
</gene>
<dbReference type="PANTHER" id="PTHR48079">
    <property type="entry name" value="PROTEIN YEEZ"/>
    <property type="match status" value="1"/>
</dbReference>
<dbReference type="Gene3D" id="3.40.50.720">
    <property type="entry name" value="NAD(P)-binding Rossmann-like Domain"/>
    <property type="match status" value="1"/>
</dbReference>
<dbReference type="Pfam" id="PF01370">
    <property type="entry name" value="Epimerase"/>
    <property type="match status" value="1"/>
</dbReference>